<feature type="domain" description="4Fe-4S ferredoxin-type" evidence="4">
    <location>
        <begin position="215"/>
        <end position="237"/>
    </location>
</feature>
<reference evidence="5 6" key="1">
    <citation type="submission" date="2024-06" db="EMBL/GenBank/DDBJ databases">
        <title>Genomic Encyclopedia of Type Strains, Phase IV (KMG-IV): sequencing the most valuable type-strain genomes for metagenomic binning, comparative biology and taxonomic classification.</title>
        <authorList>
            <person name="Goeker M."/>
        </authorList>
    </citation>
    <scope>NUCLEOTIDE SEQUENCE [LARGE SCALE GENOMIC DNA]</scope>
    <source>
        <strain evidence="5 6">DSM 29492</strain>
    </source>
</reference>
<protein>
    <submittedName>
        <fullName evidence="5">Ferredoxin</fullName>
    </submittedName>
</protein>
<comment type="caution">
    <text evidence="5">The sequence shown here is derived from an EMBL/GenBank/DDBJ whole genome shotgun (WGS) entry which is preliminary data.</text>
</comment>
<keyword evidence="2" id="KW-0408">Iron</keyword>
<gene>
    <name evidence="5" type="ORF">ABID24_001740</name>
</gene>
<name>A0ABV2M1Z3_9FIRM</name>
<dbReference type="EMBL" id="JBEPMJ010000011">
    <property type="protein sequence ID" value="MET3750488.1"/>
    <property type="molecule type" value="Genomic_DNA"/>
</dbReference>
<dbReference type="InterPro" id="IPR029039">
    <property type="entry name" value="Flavoprotein-like_sf"/>
</dbReference>
<evidence type="ECO:0000256" key="1">
    <source>
        <dbReference type="ARBA" id="ARBA00022723"/>
    </source>
</evidence>
<evidence type="ECO:0000256" key="2">
    <source>
        <dbReference type="ARBA" id="ARBA00023004"/>
    </source>
</evidence>
<sequence length="250" mass="28026">MIFYFSGTGNSRFIAKRIQEKTGDEMYSLNEAIKQKKIFSGKTPETAVFVVPAYAWRIPEIVETWIRKSKFDIGMKAYFVMTCGDGIGNAAKYARKLCEDKVFTYMGCAGILMPENYLAMFRVPSEEEAKNIIADAEPKIRQVEEQILAGDPLTEEPVSMLGAVCSGPVNLLFYPLFVHANKFNVDNCCTGCGKCVKVCPLNNIQLVNGRPQWGDKCTHCMACITQCPAKSIEYGKKSLGKPRYRCPYEK</sequence>
<dbReference type="NCBIfam" id="NF038196">
    <property type="entry name" value="ferrodoxin_EFR1"/>
    <property type="match status" value="1"/>
</dbReference>
<dbReference type="Gene3D" id="3.30.70.20">
    <property type="match status" value="1"/>
</dbReference>
<dbReference type="SUPFAM" id="SSF54862">
    <property type="entry name" value="4Fe-4S ferredoxins"/>
    <property type="match status" value="1"/>
</dbReference>
<dbReference type="PROSITE" id="PS51379">
    <property type="entry name" value="4FE4S_FER_2"/>
    <property type="match status" value="2"/>
</dbReference>
<proteinExistence type="predicted"/>
<dbReference type="Proteomes" id="UP001549106">
    <property type="component" value="Unassembled WGS sequence"/>
</dbReference>
<dbReference type="InterPro" id="IPR017896">
    <property type="entry name" value="4Fe4S_Fe-S-bd"/>
</dbReference>
<evidence type="ECO:0000259" key="4">
    <source>
        <dbReference type="PROSITE" id="PS51379"/>
    </source>
</evidence>
<keyword evidence="1" id="KW-0479">Metal-binding</keyword>
<dbReference type="Pfam" id="PF12724">
    <property type="entry name" value="Flavodoxin_5"/>
    <property type="match status" value="1"/>
</dbReference>
<dbReference type="InterPro" id="IPR017900">
    <property type="entry name" value="4Fe4S_Fe_S_CS"/>
</dbReference>
<organism evidence="5 6">
    <name type="scientific">Blautia caecimuris</name>
    <dbReference type="NCBI Taxonomy" id="1796615"/>
    <lineage>
        <taxon>Bacteria</taxon>
        <taxon>Bacillati</taxon>
        <taxon>Bacillota</taxon>
        <taxon>Clostridia</taxon>
        <taxon>Lachnospirales</taxon>
        <taxon>Lachnospiraceae</taxon>
        <taxon>Blautia</taxon>
    </lineage>
</organism>
<accession>A0ABV2M1Z3</accession>
<evidence type="ECO:0000313" key="5">
    <source>
        <dbReference type="EMBL" id="MET3750488.1"/>
    </source>
</evidence>
<feature type="domain" description="4Fe-4S ferredoxin-type" evidence="4">
    <location>
        <begin position="179"/>
        <end position="209"/>
    </location>
</feature>
<dbReference type="SUPFAM" id="SSF52218">
    <property type="entry name" value="Flavoproteins"/>
    <property type="match status" value="1"/>
</dbReference>
<keyword evidence="3" id="KW-0411">Iron-sulfur</keyword>
<dbReference type="Gene3D" id="3.40.50.360">
    <property type="match status" value="1"/>
</dbReference>
<dbReference type="Pfam" id="PF13187">
    <property type="entry name" value="Fer4_9"/>
    <property type="match status" value="1"/>
</dbReference>
<dbReference type="InterPro" id="IPR026816">
    <property type="entry name" value="Flavodoxin_dom"/>
</dbReference>
<evidence type="ECO:0000313" key="6">
    <source>
        <dbReference type="Proteomes" id="UP001549106"/>
    </source>
</evidence>
<keyword evidence="6" id="KW-1185">Reference proteome</keyword>
<dbReference type="InterPro" id="IPR047964">
    <property type="entry name" value="EFR1-like"/>
</dbReference>
<evidence type="ECO:0000256" key="3">
    <source>
        <dbReference type="ARBA" id="ARBA00023014"/>
    </source>
</evidence>
<dbReference type="RefSeq" id="WP_257464607.1">
    <property type="nucleotide sequence ID" value="NZ_JANJZT010000011.1"/>
</dbReference>
<dbReference type="PROSITE" id="PS00198">
    <property type="entry name" value="4FE4S_FER_1"/>
    <property type="match status" value="1"/>
</dbReference>